<name>A0A062VBP1_9PROT</name>
<gene>
    <name evidence="1" type="ORF">HPO_14237</name>
</gene>
<evidence type="ECO:0000313" key="2">
    <source>
        <dbReference type="Proteomes" id="UP000027100"/>
    </source>
</evidence>
<reference evidence="1 2" key="1">
    <citation type="journal article" date="2014" name="Antonie Van Leeuwenhoek">
        <title>Hyphomonas beringensis sp. nov. and Hyphomonas chukchiensis sp. nov., isolated from surface seawater of the Bering Sea and Chukchi Sea.</title>
        <authorList>
            <person name="Li C."/>
            <person name="Lai Q."/>
            <person name="Li G."/>
            <person name="Dong C."/>
            <person name="Wang J."/>
            <person name="Liao Y."/>
            <person name="Shao Z."/>
        </authorList>
    </citation>
    <scope>NUCLEOTIDE SEQUENCE [LARGE SCALE GENOMIC DNA]</scope>
    <source>
        <strain evidence="1 2">PS728</strain>
    </source>
</reference>
<dbReference type="RefSeq" id="WP_035600148.1">
    <property type="nucleotide sequence ID" value="NZ_ARYM01000017.1"/>
</dbReference>
<accession>A0A062VBP1</accession>
<protein>
    <recommendedName>
        <fullName evidence="3">Flagellar protein FlgN</fullName>
    </recommendedName>
</protein>
<evidence type="ECO:0000313" key="1">
    <source>
        <dbReference type="EMBL" id="KCZ97659.1"/>
    </source>
</evidence>
<dbReference type="EMBL" id="ARYM01000017">
    <property type="protein sequence ID" value="KCZ97659.1"/>
    <property type="molecule type" value="Genomic_DNA"/>
</dbReference>
<dbReference type="AlphaFoldDB" id="A0A062VBP1"/>
<keyword evidence="2" id="KW-1185">Reference proteome</keyword>
<dbReference type="STRING" id="1280954.HPO_14237"/>
<dbReference type="PATRIC" id="fig|1280954.3.peg.2884"/>
<proteinExistence type="predicted"/>
<comment type="caution">
    <text evidence="1">The sequence shown here is derived from an EMBL/GenBank/DDBJ whole genome shotgun (WGS) entry which is preliminary data.</text>
</comment>
<evidence type="ECO:0008006" key="3">
    <source>
        <dbReference type="Google" id="ProtNLM"/>
    </source>
</evidence>
<organism evidence="1 2">
    <name type="scientific">Hyphomonas polymorpha PS728</name>
    <dbReference type="NCBI Taxonomy" id="1280954"/>
    <lineage>
        <taxon>Bacteria</taxon>
        <taxon>Pseudomonadati</taxon>
        <taxon>Pseudomonadota</taxon>
        <taxon>Alphaproteobacteria</taxon>
        <taxon>Hyphomonadales</taxon>
        <taxon>Hyphomonadaceae</taxon>
        <taxon>Hyphomonas</taxon>
    </lineage>
</organism>
<sequence>MSEAQIQSTALDLEDILIAERDLLMTGQVREAADLSGEKLAALEAFEGAITGRGPVAVSAATRLLVKDVLQLSEENAQLLNAVRNGVRSLIARFERPADDVFVGSYQQGGRQIAFSNATGQYLKRV</sequence>
<dbReference type="OrthoDB" id="7631831at2"/>
<dbReference type="Proteomes" id="UP000027100">
    <property type="component" value="Unassembled WGS sequence"/>
</dbReference>